<dbReference type="PANTHER" id="PTHR23079">
    <property type="entry name" value="RNA-DEPENDENT RNA POLYMERASE"/>
    <property type="match status" value="1"/>
</dbReference>
<feature type="domain" description="RDRP core" evidence="3">
    <location>
        <begin position="72"/>
        <end position="580"/>
    </location>
</feature>
<feature type="compositionally biased region" description="Polar residues" evidence="2">
    <location>
        <begin position="599"/>
        <end position="609"/>
    </location>
</feature>
<feature type="compositionally biased region" description="Basic and acidic residues" evidence="2">
    <location>
        <begin position="613"/>
        <end position="630"/>
    </location>
</feature>
<feature type="compositionally biased region" description="Basic and acidic residues" evidence="2">
    <location>
        <begin position="645"/>
        <end position="656"/>
    </location>
</feature>
<keyword evidence="5" id="KW-1185">Reference proteome</keyword>
<dbReference type="GO" id="GO:0003723">
    <property type="term" value="F:RNA binding"/>
    <property type="evidence" value="ECO:0007669"/>
    <property type="project" value="UniProtKB-KW"/>
</dbReference>
<comment type="caution">
    <text evidence="4">The sequence shown here is derived from an EMBL/GenBank/DDBJ whole genome shotgun (WGS) entry which is preliminary data.</text>
</comment>
<dbReference type="AlphaFoldDB" id="A0A9W9ZUT4"/>
<proteinExistence type="inferred from homology"/>
<dbReference type="GO" id="GO:0003968">
    <property type="term" value="F:RNA-directed RNA polymerase activity"/>
    <property type="evidence" value="ECO:0007669"/>
    <property type="project" value="UniProtKB-KW"/>
</dbReference>
<name>A0A9W9ZUT4_9CNID</name>
<dbReference type="Proteomes" id="UP001163046">
    <property type="component" value="Unassembled WGS sequence"/>
</dbReference>
<feature type="region of interest" description="Disordered" evidence="2">
    <location>
        <begin position="599"/>
        <end position="669"/>
    </location>
</feature>
<dbReference type="OrthoDB" id="6513042at2759"/>
<accession>A0A9W9ZUT4</accession>
<dbReference type="Pfam" id="PF05183">
    <property type="entry name" value="RdRP"/>
    <property type="match status" value="1"/>
</dbReference>
<dbReference type="InterPro" id="IPR007855">
    <property type="entry name" value="RDRP"/>
</dbReference>
<reference evidence="4" key="1">
    <citation type="submission" date="2023-01" db="EMBL/GenBank/DDBJ databases">
        <title>Genome assembly of the deep-sea coral Lophelia pertusa.</title>
        <authorList>
            <person name="Herrera S."/>
            <person name="Cordes E."/>
        </authorList>
    </citation>
    <scope>NUCLEOTIDE SEQUENCE</scope>
    <source>
        <strain evidence="4">USNM1676648</strain>
        <tissue evidence="4">Polyp</tissue>
    </source>
</reference>
<dbReference type="EMBL" id="MU825873">
    <property type="protein sequence ID" value="KAJ7387488.1"/>
    <property type="molecule type" value="Genomic_DNA"/>
</dbReference>
<protein>
    <recommendedName>
        <fullName evidence="1">RNA-dependent RNA polymerase</fullName>
        <ecNumber evidence="1">2.7.7.48</ecNumber>
    </recommendedName>
</protein>
<evidence type="ECO:0000313" key="5">
    <source>
        <dbReference type="Proteomes" id="UP001163046"/>
    </source>
</evidence>
<dbReference type="PANTHER" id="PTHR23079:SF55">
    <property type="entry name" value="RNA-DIRECTED RNA POLYMERASE"/>
    <property type="match status" value="1"/>
</dbReference>
<comment type="similarity">
    <text evidence="1">Belongs to the RdRP family.</text>
</comment>
<keyword evidence="1" id="KW-0694">RNA-binding</keyword>
<keyword evidence="1" id="KW-0808">Transferase</keyword>
<organism evidence="4 5">
    <name type="scientific">Desmophyllum pertusum</name>
    <dbReference type="NCBI Taxonomy" id="174260"/>
    <lineage>
        <taxon>Eukaryota</taxon>
        <taxon>Metazoa</taxon>
        <taxon>Cnidaria</taxon>
        <taxon>Anthozoa</taxon>
        <taxon>Hexacorallia</taxon>
        <taxon>Scleractinia</taxon>
        <taxon>Caryophylliina</taxon>
        <taxon>Caryophylliidae</taxon>
        <taxon>Desmophyllum</taxon>
    </lineage>
</organism>
<dbReference type="GO" id="GO:0031380">
    <property type="term" value="C:nuclear RNA-directed RNA polymerase complex"/>
    <property type="evidence" value="ECO:0007669"/>
    <property type="project" value="TreeGrafter"/>
</dbReference>
<gene>
    <name evidence="4" type="ORF">OS493_000818</name>
</gene>
<evidence type="ECO:0000259" key="3">
    <source>
        <dbReference type="Pfam" id="PF05183"/>
    </source>
</evidence>
<feature type="compositionally biased region" description="Polar residues" evidence="2">
    <location>
        <begin position="631"/>
        <end position="643"/>
    </location>
</feature>
<keyword evidence="1" id="KW-0548">Nucleotidyltransferase</keyword>
<evidence type="ECO:0000256" key="1">
    <source>
        <dbReference type="RuleBase" id="RU363098"/>
    </source>
</evidence>
<evidence type="ECO:0000313" key="4">
    <source>
        <dbReference type="EMBL" id="KAJ7387488.1"/>
    </source>
</evidence>
<evidence type="ECO:0000256" key="2">
    <source>
        <dbReference type="SAM" id="MobiDB-lite"/>
    </source>
</evidence>
<dbReference type="GO" id="GO:0030422">
    <property type="term" value="P:siRNA processing"/>
    <property type="evidence" value="ECO:0007669"/>
    <property type="project" value="TreeGrafter"/>
</dbReference>
<keyword evidence="1" id="KW-0696">RNA-directed RNA polymerase</keyword>
<sequence length="696" mass="80072">MAFHLCIDLSTADIPPSGEGENNIIHVQFYGTGRDQYKVDHEKLDSTLLTEYLKQDKQRQRDGPDLNQKLMKLTFNITPTDEANTFCRSVLERGIFCRQRSYFFLGHSDNQLKKKSCYLMRASHEEIHELLSQFGDLMEERKVGKRARKIGMLFSPLNKAMPFSAHEYRVEPDIKRGVFRSYTFTDGCGFMSPKFSSEVQGFLKLDFQPSAVQVRYRGIEGMLVLKEDLTEVKVQFHNSMQKFALQPRSQGWGRVTLGTRLMSLQMTTCQNYSTSLMLWIILALYVNGYLDTRMVMLLADRGVTSENLEDLQSGYHELLEGMCKETAEYFLRFKGEFRLLQDILDNDNRIDGSIKKRLKLLRKQELDEMERAAYTRIIVPESRVVFAVCDPYNKLKYGECYFDPTMPDDEARGFPAGQKFVVTRNPCYHPGDVRVLKLTDKKQWYENLRDCLVLPVKGPRPHAFECSGGNLGGDKFFVSWDKNLIPSVKEKPCDYLPTVAAKNREAPAKSVSKVSSKFKRESNESKELKDREEMLEYFASFSDEIPKRIEGEYMKCATAAGPSSKECRQLSKMLYQAANFTEDTGTLQKELEQMEPSISSALFSGSPNDQDVEDAREYSEEERPAPEHEITGSSRPPVTSSSVYEDVREYSKEKRPTKTSRPSRPSVSGYEIWEKIDKKAKDFVERMQRETQKSVV</sequence>
<dbReference type="InterPro" id="IPR057596">
    <property type="entry name" value="RDRP_core"/>
</dbReference>
<dbReference type="EC" id="2.7.7.48" evidence="1"/>
<comment type="catalytic activity">
    <reaction evidence="1">
        <text>RNA(n) + a ribonucleoside 5'-triphosphate = RNA(n+1) + diphosphate</text>
        <dbReference type="Rhea" id="RHEA:21248"/>
        <dbReference type="Rhea" id="RHEA-COMP:14527"/>
        <dbReference type="Rhea" id="RHEA-COMP:17342"/>
        <dbReference type="ChEBI" id="CHEBI:33019"/>
        <dbReference type="ChEBI" id="CHEBI:61557"/>
        <dbReference type="ChEBI" id="CHEBI:140395"/>
        <dbReference type="EC" id="2.7.7.48"/>
    </reaction>
</comment>